<dbReference type="InterPro" id="IPR018228">
    <property type="entry name" value="DNase_TatD-rel_CS"/>
</dbReference>
<dbReference type="AlphaFoldDB" id="G3N6Q6"/>
<protein>
    <submittedName>
        <fullName evidence="4">TatD DNase domain containing 2</fullName>
    </submittedName>
</protein>
<feature type="binding site" evidence="3">
    <location>
        <position position="16"/>
    </location>
    <ligand>
        <name>a divalent metal cation</name>
        <dbReference type="ChEBI" id="CHEBI:60240"/>
        <label>1</label>
    </ligand>
</feature>
<evidence type="ECO:0000256" key="2">
    <source>
        <dbReference type="ARBA" id="ARBA00022801"/>
    </source>
</evidence>
<dbReference type="PROSITE" id="PS01091">
    <property type="entry name" value="TATD_3"/>
    <property type="match status" value="1"/>
</dbReference>
<feature type="binding site" evidence="3">
    <location>
        <position position="101"/>
    </location>
    <ligand>
        <name>a divalent metal cation</name>
        <dbReference type="ChEBI" id="CHEBI:60240"/>
        <label>1</label>
    </ligand>
</feature>
<keyword evidence="3" id="KW-0479">Metal-binding</keyword>
<dbReference type="Pfam" id="PF01026">
    <property type="entry name" value="TatD_DNase"/>
    <property type="match status" value="1"/>
</dbReference>
<dbReference type="Bgee" id="ENSGACG00000000761">
    <property type="expression patterns" value="Expressed in testis and 1 other cell type or tissue"/>
</dbReference>
<feature type="binding site" evidence="3">
    <location>
        <position position="18"/>
    </location>
    <ligand>
        <name>a divalent metal cation</name>
        <dbReference type="ChEBI" id="CHEBI:60240"/>
        <label>1</label>
    </ligand>
</feature>
<name>G3N6Q6_GASAC</name>
<feature type="binding site" evidence="3">
    <location>
        <position position="163"/>
    </location>
    <ligand>
        <name>a divalent metal cation</name>
        <dbReference type="ChEBI" id="CHEBI:60240"/>
        <label>2</label>
    </ligand>
</feature>
<dbReference type="Ensembl" id="ENSGACT00000000981.1">
    <property type="protein sequence ID" value="ENSGACP00000000981.1"/>
    <property type="gene ID" value="ENSGACG00000000761.1"/>
</dbReference>
<dbReference type="GO" id="GO:0016788">
    <property type="term" value="F:hydrolase activity, acting on ester bonds"/>
    <property type="evidence" value="ECO:0007669"/>
    <property type="project" value="InterPro"/>
</dbReference>
<dbReference type="PIRSF" id="PIRSF005902">
    <property type="entry name" value="DNase_TatD"/>
    <property type="match status" value="1"/>
</dbReference>
<dbReference type="PROSITE" id="PS01137">
    <property type="entry name" value="TATD_1"/>
    <property type="match status" value="1"/>
</dbReference>
<proteinExistence type="inferred from homology"/>
<dbReference type="InterPro" id="IPR001130">
    <property type="entry name" value="TatD-like"/>
</dbReference>
<feature type="binding site" evidence="3">
    <location>
        <position position="138"/>
    </location>
    <ligand>
        <name>a divalent metal cation</name>
        <dbReference type="ChEBI" id="CHEBI:60240"/>
        <label>2</label>
    </ligand>
</feature>
<organism evidence="4">
    <name type="scientific">Gasterosteus aculeatus</name>
    <name type="common">Three-spined stickleback</name>
    <dbReference type="NCBI Taxonomy" id="69293"/>
    <lineage>
        <taxon>Eukaryota</taxon>
        <taxon>Metazoa</taxon>
        <taxon>Chordata</taxon>
        <taxon>Craniata</taxon>
        <taxon>Vertebrata</taxon>
        <taxon>Euteleostomi</taxon>
        <taxon>Actinopterygii</taxon>
        <taxon>Neopterygii</taxon>
        <taxon>Teleostei</taxon>
        <taxon>Neoteleostei</taxon>
        <taxon>Acanthomorphata</taxon>
        <taxon>Eupercaria</taxon>
        <taxon>Perciformes</taxon>
        <taxon>Cottioidei</taxon>
        <taxon>Gasterosteales</taxon>
        <taxon>Gasterosteidae</taxon>
        <taxon>Gasterosteus</taxon>
    </lineage>
</organism>
<reference evidence="4" key="2">
    <citation type="submission" date="2024-04" db="UniProtKB">
        <authorList>
            <consortium name="Ensembl"/>
        </authorList>
    </citation>
    <scope>IDENTIFICATION</scope>
</reference>
<evidence type="ECO:0000256" key="1">
    <source>
        <dbReference type="ARBA" id="ARBA00009275"/>
    </source>
</evidence>
<evidence type="ECO:0000313" key="4">
    <source>
        <dbReference type="Ensembl" id="ENSGACP00000000981.1"/>
    </source>
</evidence>
<dbReference type="FunFam" id="3.20.20.140:FF:000027">
    <property type="entry name" value="putative deoxyribonuclease TATDN2"/>
    <property type="match status" value="1"/>
</dbReference>
<comment type="similarity">
    <text evidence="1">Belongs to the metallo-dependent hydrolases superfamily. TatD-type hydrolase family.</text>
</comment>
<dbReference type="CDD" id="cd01310">
    <property type="entry name" value="TatD_DNAse"/>
    <property type="match status" value="1"/>
</dbReference>
<sequence length="269" mass="31086">SSYPFPDSQVGFVDTHCHIDMLYAKLGFSGTFNSFRNHYKSSFPPEPRLMVKEALWEGLLAEDMVWGAFGCHPHFAKDYSSVQERDILKAMQHPKAVAFGEIGLDYSHKNSTNEFKQKQVFERQLRLAVSMQKPLVIHCRDADNDLLEIMKKCVPRDYRIHRHCFTNSYPVIEPFLREFPNLYVGFTALITYFKATEARDAVRQIPLDRIVLETDAPYFLPRQVRKDVCRFSHPGMGIHTLHELSLLKGEDVATVLTTVRDNTRQLYGV</sequence>
<accession>G3N6Q6</accession>
<dbReference type="SUPFAM" id="SSF51556">
    <property type="entry name" value="Metallo-dependent hydrolases"/>
    <property type="match status" value="1"/>
</dbReference>
<evidence type="ECO:0000256" key="3">
    <source>
        <dbReference type="PIRSR" id="PIRSR005902-1"/>
    </source>
</evidence>
<dbReference type="InterPro" id="IPR032466">
    <property type="entry name" value="Metal_Hydrolase"/>
</dbReference>
<dbReference type="PANTHER" id="PTHR46363">
    <property type="entry name" value="DEOXYRIBONUCLEASE TATDN2-RELATED"/>
    <property type="match status" value="1"/>
</dbReference>
<dbReference type="PANTHER" id="PTHR46363:SF1">
    <property type="entry name" value="DEOXYRIBONUCLEASE TATDN2-RELATED"/>
    <property type="match status" value="1"/>
</dbReference>
<dbReference type="Gene3D" id="3.20.20.140">
    <property type="entry name" value="Metal-dependent hydrolases"/>
    <property type="match status" value="1"/>
</dbReference>
<dbReference type="GO" id="GO:0046872">
    <property type="term" value="F:metal ion binding"/>
    <property type="evidence" value="ECO:0007669"/>
    <property type="project" value="UniProtKB-KW"/>
</dbReference>
<feature type="binding site" evidence="3">
    <location>
        <position position="215"/>
    </location>
    <ligand>
        <name>a divalent metal cation</name>
        <dbReference type="ChEBI" id="CHEBI:60240"/>
        <label>1</label>
    </ligand>
</feature>
<reference evidence="4" key="1">
    <citation type="submission" date="2006-01" db="EMBL/GenBank/DDBJ databases">
        <authorList>
            <person name="Lindblad-Toh K."/>
            <person name="Mauceli E."/>
            <person name="Grabherr M."/>
            <person name="Chang J.L."/>
            <person name="Lander E.S."/>
        </authorList>
    </citation>
    <scope>NUCLEOTIDE SEQUENCE [LARGE SCALE GENOMIC DNA]</scope>
</reference>
<keyword evidence="2" id="KW-0378">Hydrolase</keyword>